<dbReference type="GO" id="GO:0005634">
    <property type="term" value="C:nucleus"/>
    <property type="evidence" value="ECO:0007669"/>
    <property type="project" value="UniProtKB-SubCell"/>
</dbReference>
<dbReference type="Gene3D" id="3.40.630.30">
    <property type="match status" value="1"/>
</dbReference>
<dbReference type="Gramene" id="Pp3c4_1631V3.4">
    <property type="protein sequence ID" value="Pp3c4_1631V3.4"/>
    <property type="gene ID" value="Pp3c4_1631"/>
</dbReference>
<evidence type="ECO:0000256" key="3">
    <source>
        <dbReference type="ARBA" id="ARBA00023242"/>
    </source>
</evidence>
<dbReference type="SUPFAM" id="SSF55729">
    <property type="entry name" value="Acyl-CoA N-acyltransferases (Nat)"/>
    <property type="match status" value="1"/>
</dbReference>
<dbReference type="SMART" id="SM00292">
    <property type="entry name" value="BRCT"/>
    <property type="match status" value="2"/>
</dbReference>
<dbReference type="Gene3D" id="3.40.50.10190">
    <property type="entry name" value="BRCT domain"/>
    <property type="match status" value="2"/>
</dbReference>
<dbReference type="PANTHER" id="PTHR23196">
    <property type="entry name" value="PAX TRANSCRIPTION ACTIVATION DOMAIN INTERACTING PROTEIN"/>
    <property type="match status" value="1"/>
</dbReference>
<evidence type="ECO:0000313" key="7">
    <source>
        <dbReference type="EMBL" id="PNR54738.1"/>
    </source>
</evidence>
<keyword evidence="3" id="KW-0539">Nucleus</keyword>
<dbReference type="OrthoDB" id="342264at2759"/>
<dbReference type="Pfam" id="PF16589">
    <property type="entry name" value="BRCT_2"/>
    <property type="match status" value="1"/>
</dbReference>
<dbReference type="PROSITE" id="PS50172">
    <property type="entry name" value="BRCT"/>
    <property type="match status" value="2"/>
</dbReference>
<dbReference type="InterPro" id="IPR016181">
    <property type="entry name" value="Acyl_CoA_acyltransferase"/>
</dbReference>
<evidence type="ECO:0000313" key="9">
    <source>
        <dbReference type="Proteomes" id="UP000006727"/>
    </source>
</evidence>
<gene>
    <name evidence="8" type="primary">LOC112281876</name>
    <name evidence="7" type="ORF">PHYPA_005631</name>
</gene>
<dbReference type="InterPro" id="IPR036420">
    <property type="entry name" value="BRCT_dom_sf"/>
</dbReference>
<dbReference type="Gramene" id="Pp3c4_1631V3.3">
    <property type="protein sequence ID" value="Pp3c4_1631V3.3"/>
    <property type="gene ID" value="Pp3c4_1631"/>
</dbReference>
<feature type="region of interest" description="Disordered" evidence="4">
    <location>
        <begin position="466"/>
        <end position="656"/>
    </location>
</feature>
<dbReference type="Gramene" id="Pp3c4_1631V3.2">
    <property type="protein sequence ID" value="Pp3c4_1631V3.2"/>
    <property type="gene ID" value="Pp3c4_1631"/>
</dbReference>
<dbReference type="PANTHER" id="PTHR23196:SF8">
    <property type="entry name" value="N-ACETYLTRANSFERASE"/>
    <property type="match status" value="1"/>
</dbReference>
<feature type="domain" description="N-acetyltransferase" evidence="6">
    <location>
        <begin position="92"/>
        <end position="248"/>
    </location>
</feature>
<protein>
    <recommendedName>
        <fullName evidence="10">BRCT domain-containing protein</fullName>
    </recommendedName>
</protein>
<dbReference type="EMBL" id="ABEU02000004">
    <property type="protein sequence ID" value="PNR54738.1"/>
    <property type="molecule type" value="Genomic_DNA"/>
</dbReference>
<dbReference type="STRING" id="3218.A0A2K1KLT4"/>
<dbReference type="CDD" id="cd18432">
    <property type="entry name" value="BRCT_PAXIP1_rpt6_like"/>
    <property type="match status" value="1"/>
</dbReference>
<organism evidence="7">
    <name type="scientific">Physcomitrium patens</name>
    <name type="common">Spreading-leaved earth moss</name>
    <name type="synonym">Physcomitrella patens</name>
    <dbReference type="NCBI Taxonomy" id="3218"/>
    <lineage>
        <taxon>Eukaryota</taxon>
        <taxon>Viridiplantae</taxon>
        <taxon>Streptophyta</taxon>
        <taxon>Embryophyta</taxon>
        <taxon>Bryophyta</taxon>
        <taxon>Bryophytina</taxon>
        <taxon>Bryopsida</taxon>
        <taxon>Funariidae</taxon>
        <taxon>Funariales</taxon>
        <taxon>Funariaceae</taxon>
        <taxon>Physcomitrium</taxon>
    </lineage>
</organism>
<proteinExistence type="predicted"/>
<dbReference type="GO" id="GO:0016747">
    <property type="term" value="F:acyltransferase activity, transferring groups other than amino-acyl groups"/>
    <property type="evidence" value="ECO:0007669"/>
    <property type="project" value="InterPro"/>
</dbReference>
<keyword evidence="2" id="KW-0227">DNA damage</keyword>
<reference evidence="7 9" key="1">
    <citation type="journal article" date="2008" name="Science">
        <title>The Physcomitrella genome reveals evolutionary insights into the conquest of land by plants.</title>
        <authorList>
            <person name="Rensing S."/>
            <person name="Lang D."/>
            <person name="Zimmer A."/>
            <person name="Terry A."/>
            <person name="Salamov A."/>
            <person name="Shapiro H."/>
            <person name="Nishiyama T."/>
            <person name="Perroud P.-F."/>
            <person name="Lindquist E."/>
            <person name="Kamisugi Y."/>
            <person name="Tanahashi T."/>
            <person name="Sakakibara K."/>
            <person name="Fujita T."/>
            <person name="Oishi K."/>
            <person name="Shin-I T."/>
            <person name="Kuroki Y."/>
            <person name="Toyoda A."/>
            <person name="Suzuki Y."/>
            <person name="Hashimoto A."/>
            <person name="Yamaguchi K."/>
            <person name="Sugano A."/>
            <person name="Kohara Y."/>
            <person name="Fujiyama A."/>
            <person name="Anterola A."/>
            <person name="Aoki S."/>
            <person name="Ashton N."/>
            <person name="Barbazuk W.B."/>
            <person name="Barker E."/>
            <person name="Bennetzen J."/>
            <person name="Bezanilla M."/>
            <person name="Blankenship R."/>
            <person name="Cho S.H."/>
            <person name="Dutcher S."/>
            <person name="Estelle M."/>
            <person name="Fawcett J.A."/>
            <person name="Gundlach H."/>
            <person name="Hanada K."/>
            <person name="Heyl A."/>
            <person name="Hicks K.A."/>
            <person name="Hugh J."/>
            <person name="Lohr M."/>
            <person name="Mayer K."/>
            <person name="Melkozernov A."/>
            <person name="Murata T."/>
            <person name="Nelson D."/>
            <person name="Pils B."/>
            <person name="Prigge M."/>
            <person name="Reiss B."/>
            <person name="Renner T."/>
            <person name="Rombauts S."/>
            <person name="Rushton P."/>
            <person name="Sanderfoot A."/>
            <person name="Schween G."/>
            <person name="Shiu S.-H."/>
            <person name="Stueber K."/>
            <person name="Theodoulou F.L."/>
            <person name="Tu H."/>
            <person name="Van de Peer Y."/>
            <person name="Verrier P.J."/>
            <person name="Waters E."/>
            <person name="Wood A."/>
            <person name="Yang L."/>
            <person name="Cove D."/>
            <person name="Cuming A."/>
            <person name="Hasebe M."/>
            <person name="Lucas S."/>
            <person name="Mishler D.B."/>
            <person name="Reski R."/>
            <person name="Grigoriev I."/>
            <person name="Quatrano R.S."/>
            <person name="Boore J.L."/>
        </authorList>
    </citation>
    <scope>NUCLEOTIDE SEQUENCE [LARGE SCALE GENOMIC DNA]</scope>
    <source>
        <strain evidence="8 9">cv. Gransden 2004</strain>
    </source>
</reference>
<dbReference type="RefSeq" id="XP_024374618.1">
    <property type="nucleotide sequence ID" value="XM_024518850.2"/>
</dbReference>
<dbReference type="GeneID" id="112281876"/>
<dbReference type="Pfam" id="PF00583">
    <property type="entry name" value="Acetyltransf_1"/>
    <property type="match status" value="1"/>
</dbReference>
<evidence type="ECO:0000256" key="2">
    <source>
        <dbReference type="ARBA" id="ARBA00022763"/>
    </source>
</evidence>
<dbReference type="InterPro" id="IPR051579">
    <property type="entry name" value="DDR_Transcriptional_Reg"/>
</dbReference>
<feature type="compositionally biased region" description="Basic and acidic residues" evidence="4">
    <location>
        <begin position="698"/>
        <end position="716"/>
    </location>
</feature>
<evidence type="ECO:0000259" key="5">
    <source>
        <dbReference type="PROSITE" id="PS50172"/>
    </source>
</evidence>
<feature type="compositionally biased region" description="Polar residues" evidence="4">
    <location>
        <begin position="645"/>
        <end position="656"/>
    </location>
</feature>
<dbReference type="Gramene" id="Pp3c4_1630V3.1">
    <property type="protein sequence ID" value="Pp3c4_1630V3.1"/>
    <property type="gene ID" value="Pp3c4_1630"/>
</dbReference>
<reference evidence="7 9" key="2">
    <citation type="journal article" date="2018" name="Plant J.">
        <title>The Physcomitrella patens chromosome-scale assembly reveals moss genome structure and evolution.</title>
        <authorList>
            <person name="Lang D."/>
            <person name="Ullrich K.K."/>
            <person name="Murat F."/>
            <person name="Fuchs J."/>
            <person name="Jenkins J."/>
            <person name="Haas F.B."/>
            <person name="Piednoel M."/>
            <person name="Gundlach H."/>
            <person name="Van Bel M."/>
            <person name="Meyberg R."/>
            <person name="Vives C."/>
            <person name="Morata J."/>
            <person name="Symeonidi A."/>
            <person name="Hiss M."/>
            <person name="Muchero W."/>
            <person name="Kamisugi Y."/>
            <person name="Saleh O."/>
            <person name="Blanc G."/>
            <person name="Decker E.L."/>
            <person name="van Gessel N."/>
            <person name="Grimwood J."/>
            <person name="Hayes R.D."/>
            <person name="Graham S.W."/>
            <person name="Gunter L.E."/>
            <person name="McDaniel S.F."/>
            <person name="Hoernstein S.N.W."/>
            <person name="Larsson A."/>
            <person name="Li F.W."/>
            <person name="Perroud P.F."/>
            <person name="Phillips J."/>
            <person name="Ranjan P."/>
            <person name="Rokshar D.S."/>
            <person name="Rothfels C.J."/>
            <person name="Schneider L."/>
            <person name="Shu S."/>
            <person name="Stevenson D.W."/>
            <person name="Thummler F."/>
            <person name="Tillich M."/>
            <person name="Villarreal Aguilar J.C."/>
            <person name="Widiez T."/>
            <person name="Wong G.K."/>
            <person name="Wymore A."/>
            <person name="Zhang Y."/>
            <person name="Zimmer A.D."/>
            <person name="Quatrano R.S."/>
            <person name="Mayer K.F.X."/>
            <person name="Goodstein D."/>
            <person name="Casacuberta J.M."/>
            <person name="Vandepoele K."/>
            <person name="Reski R."/>
            <person name="Cuming A.C."/>
            <person name="Tuskan G.A."/>
            <person name="Maumus F."/>
            <person name="Salse J."/>
            <person name="Schmutz J."/>
            <person name="Rensing S.A."/>
        </authorList>
    </citation>
    <scope>NUCLEOTIDE SEQUENCE [LARGE SCALE GENOMIC DNA]</scope>
    <source>
        <strain evidence="8 9">cv. Gransden 2004</strain>
    </source>
</reference>
<dbReference type="EnsemblPlants" id="Pp3c4_1631V3.3">
    <property type="protein sequence ID" value="Pp3c4_1631V3.3"/>
    <property type="gene ID" value="Pp3c4_1631"/>
</dbReference>
<comment type="subcellular location">
    <subcellularLocation>
        <location evidence="1">Nucleus</location>
    </subcellularLocation>
</comment>
<dbReference type="EnsemblPlants" id="Pp3c4_1631V3.1">
    <property type="protein sequence ID" value="Pp3c4_1631V3.1"/>
    <property type="gene ID" value="Pp3c4_1631"/>
</dbReference>
<reference evidence="8" key="3">
    <citation type="submission" date="2020-12" db="UniProtKB">
        <authorList>
            <consortium name="EnsemblPlants"/>
        </authorList>
    </citation>
    <scope>IDENTIFICATION</scope>
</reference>
<dbReference type="EnsemblPlants" id="Pp3c4_1631V3.4">
    <property type="protein sequence ID" value="Pp3c4_1631V3.4"/>
    <property type="gene ID" value="Pp3c4_1631"/>
</dbReference>
<dbReference type="PaxDb" id="3218-PP1S160_107V6.1"/>
<feature type="domain" description="BRCT" evidence="5">
    <location>
        <begin position="854"/>
        <end position="941"/>
    </location>
</feature>
<feature type="compositionally biased region" description="Basic and acidic residues" evidence="4">
    <location>
        <begin position="509"/>
        <end position="522"/>
    </location>
</feature>
<evidence type="ECO:0000313" key="8">
    <source>
        <dbReference type="EnsemblPlants" id="Pp3c4_1630V3.1"/>
    </source>
</evidence>
<feature type="region of interest" description="Disordered" evidence="4">
    <location>
        <begin position="696"/>
        <end position="716"/>
    </location>
</feature>
<evidence type="ECO:0000256" key="1">
    <source>
        <dbReference type="ARBA" id="ARBA00004123"/>
    </source>
</evidence>
<dbReference type="InterPro" id="IPR000182">
    <property type="entry name" value="GNAT_dom"/>
</dbReference>
<dbReference type="FunCoup" id="A0A2K1KLT4">
    <property type="interactions" value="124"/>
</dbReference>
<dbReference type="KEGG" id="ppp:112281876"/>
<dbReference type="Proteomes" id="UP000006727">
    <property type="component" value="Chromosome 4"/>
</dbReference>
<name>A0A2K1KLT4_PHYPA</name>
<dbReference type="PROSITE" id="PS51186">
    <property type="entry name" value="GNAT"/>
    <property type="match status" value="1"/>
</dbReference>
<dbReference type="CDD" id="cd04301">
    <property type="entry name" value="NAT_SF"/>
    <property type="match status" value="1"/>
</dbReference>
<evidence type="ECO:0008006" key="10">
    <source>
        <dbReference type="Google" id="ProtNLM"/>
    </source>
</evidence>
<evidence type="ECO:0000259" key="6">
    <source>
        <dbReference type="PROSITE" id="PS51186"/>
    </source>
</evidence>
<feature type="domain" description="BRCT" evidence="5">
    <location>
        <begin position="751"/>
        <end position="831"/>
    </location>
</feature>
<dbReference type="SUPFAM" id="SSF52113">
    <property type="entry name" value="BRCT domain"/>
    <property type="match status" value="2"/>
</dbReference>
<keyword evidence="9" id="KW-1185">Reference proteome</keyword>
<dbReference type="Pfam" id="PF16770">
    <property type="entry name" value="RTT107_BRCT_5"/>
    <property type="match status" value="1"/>
</dbReference>
<dbReference type="InterPro" id="IPR001357">
    <property type="entry name" value="BRCT_dom"/>
</dbReference>
<sequence length="949" mass="103829">MAPQRKRKVAQACSVLKTLFIGNCIVEFPSDADQEYIADKLCLQLHHPASITISVDNQKPQAFEKPNPVLLEQVLPQGPLFQVINPKSPDSADYSLLEIATMLYKKELPAMSFAAGTGKESDFLRNCTTSGKYCTLLMKKPGVFPADTEVIVGAITYQILPTNTQYAEIPLAAVDQIYQRQGFGKLLVKELARRLADVGVLTLFCWGDQESGHFWNKMGFVKIAAVDPQGKPQKLRLKNEIRKAMSLPGNSALMVCNLHAASADAMPVSFGEITPHRNSDKINANHMIETETKTKTASDRTQMEVQQSPIACSEVSDPYSLGDTLPKVPLSSDVTSQQAASLPCSSEFNSAECQVKSYSKGSSCKVSVMTDHVSDCKFSSLKFSRTLRFTGCDIVEASEKGTCENTPVLPSDKLAVTQEHKSPGFIFVNPTTETNEKILSTSPSNPVLHRNDKLREPLRNVENTSAYNSVPLAQHQSSDATPGDDLNLATATREPPKPTEVCLDQENDDLVKEKVLETEPPKSRLKRPRAKPLTSKKIGRKSVRRESSDSPTRIDPVLEMPEPSASEPTLSSSPVKKAVRQSMRRQSGGDPARVNPVIETLQASAPKPSSNPPPAKKAARQSVRRQSNGIPGGVNPVNGLPEPSVRQSSSEQLSAAQNTEIVNDCSGLNHESVSDTRDARSVDCLRSATDDCVTPVGADDRRLKSTSKKQDKDVTIRKRLSSRPVNIPEVRVGLPLALGYAKDSATCSTPVVFLANMPNDPKKRALIQLVEKLGGKVTSDGGQCTHVIASEVRRTLNFCTALCRGAWVVTPEWLKSSNKHKSFVDEKEYLLRDKEYESKYKAPLTNAIQIAQHKSCSLFAGFYIYPTPHVQPPLDTIVKLSEAAGGKVLKSLDEALQQNYVSHSIVLGGEEDKSEVENAAKAGLRTFTGEWFMQAIVKQKIDLDTNILQ</sequence>
<dbReference type="GO" id="GO:0006974">
    <property type="term" value="P:DNA damage response"/>
    <property type="evidence" value="ECO:0007669"/>
    <property type="project" value="UniProtKB-KW"/>
</dbReference>
<accession>A0A2K1KLT4</accession>
<dbReference type="AlphaFoldDB" id="A0A2K1KLT4"/>
<feature type="compositionally biased region" description="Low complexity" evidence="4">
    <location>
        <begin position="633"/>
        <end position="643"/>
    </location>
</feature>
<dbReference type="EnsemblPlants" id="Pp3c4_1630V3.1">
    <property type="protein sequence ID" value="Pp3c4_1630V3.1"/>
    <property type="gene ID" value="Pp3c4_1630"/>
</dbReference>
<dbReference type="EnsemblPlants" id="Pp3c4_1631V3.2">
    <property type="protein sequence ID" value="Pp3c4_1631V3.2"/>
    <property type="gene ID" value="Pp3c4_1631"/>
</dbReference>
<dbReference type="Gramene" id="Pp3c4_1631V3.1">
    <property type="protein sequence ID" value="Pp3c4_1631V3.1"/>
    <property type="gene ID" value="Pp3c4_1631"/>
</dbReference>
<evidence type="ECO:0000256" key="4">
    <source>
        <dbReference type="SAM" id="MobiDB-lite"/>
    </source>
</evidence>